<comment type="subunit">
    <text evidence="4 12">The complex is composed of two ATP-binding proteins (PstB), two transmembrane proteins (PstC and PstA) and a solute-binding protein (PstS).</text>
</comment>
<dbReference type="GO" id="GO:0005886">
    <property type="term" value="C:plasma membrane"/>
    <property type="evidence" value="ECO:0007669"/>
    <property type="project" value="UniProtKB-SubCell"/>
</dbReference>
<dbReference type="SUPFAM" id="SSF53850">
    <property type="entry name" value="Periplasmic binding protein-like II"/>
    <property type="match status" value="1"/>
</dbReference>
<keyword evidence="7 12" id="KW-0592">Phosphate transport</keyword>
<evidence type="ECO:0000256" key="3">
    <source>
        <dbReference type="ARBA" id="ARBA00008725"/>
    </source>
</evidence>
<evidence type="ECO:0000313" key="15">
    <source>
        <dbReference type="EMBL" id="MCW1072494.1"/>
    </source>
</evidence>
<evidence type="ECO:0000313" key="14">
    <source>
        <dbReference type="EMBL" id="MCW1041470.1"/>
    </source>
</evidence>
<evidence type="ECO:0000313" key="16">
    <source>
        <dbReference type="Proteomes" id="UP001208853"/>
    </source>
</evidence>
<dbReference type="GO" id="GO:0042301">
    <property type="term" value="F:phosphate ion binding"/>
    <property type="evidence" value="ECO:0007669"/>
    <property type="project" value="UniProtKB-UniRule"/>
</dbReference>
<keyword evidence="11 12" id="KW-0449">Lipoprotein</keyword>
<evidence type="ECO:0000256" key="2">
    <source>
        <dbReference type="ARBA" id="ARBA00004193"/>
    </source>
</evidence>
<evidence type="ECO:0000256" key="4">
    <source>
        <dbReference type="ARBA" id="ARBA00011529"/>
    </source>
</evidence>
<evidence type="ECO:0000256" key="1">
    <source>
        <dbReference type="ARBA" id="ARBA00002841"/>
    </source>
</evidence>
<organism evidence="15 16">
    <name type="scientific">Streptococcus anginosus</name>
    <dbReference type="NCBI Taxonomy" id="1328"/>
    <lineage>
        <taxon>Bacteria</taxon>
        <taxon>Bacillati</taxon>
        <taxon>Bacillota</taxon>
        <taxon>Bacilli</taxon>
        <taxon>Lactobacillales</taxon>
        <taxon>Streptococcaceae</taxon>
        <taxon>Streptococcus</taxon>
        <taxon>Streptococcus anginosus group</taxon>
    </lineage>
</organism>
<keyword evidence="9" id="KW-0472">Membrane</keyword>
<comment type="function">
    <text evidence="1">Part of the ABC transporter complex PstSACB involved in phosphate import.</text>
</comment>
<dbReference type="EMBL" id="JAPAIK010000031">
    <property type="protein sequence ID" value="MCW1072494.1"/>
    <property type="molecule type" value="Genomic_DNA"/>
</dbReference>
<evidence type="ECO:0000256" key="8">
    <source>
        <dbReference type="ARBA" id="ARBA00022729"/>
    </source>
</evidence>
<keyword evidence="5 12" id="KW-0813">Transport</keyword>
<dbReference type="PANTHER" id="PTHR30570:SF4">
    <property type="entry name" value="PHOSPHATE-BINDING PROTEIN PSTS 1"/>
    <property type="match status" value="1"/>
</dbReference>
<dbReference type="InterPro" id="IPR024370">
    <property type="entry name" value="PBP_domain"/>
</dbReference>
<evidence type="ECO:0000256" key="9">
    <source>
        <dbReference type="ARBA" id="ARBA00023136"/>
    </source>
</evidence>
<dbReference type="NCBIfam" id="TIGR02136">
    <property type="entry name" value="ptsS_2"/>
    <property type="match status" value="1"/>
</dbReference>
<feature type="domain" description="PBP" evidence="13">
    <location>
        <begin position="26"/>
        <end position="252"/>
    </location>
</feature>
<dbReference type="Proteomes" id="UP001208853">
    <property type="component" value="Unassembled WGS sequence"/>
</dbReference>
<comment type="function">
    <text evidence="12">Involved in the system for phosphate transport across the cytoplasmic membrane.</text>
</comment>
<evidence type="ECO:0000256" key="5">
    <source>
        <dbReference type="ARBA" id="ARBA00022448"/>
    </source>
</evidence>
<evidence type="ECO:0000256" key="7">
    <source>
        <dbReference type="ARBA" id="ARBA00022592"/>
    </source>
</evidence>
<evidence type="ECO:0000256" key="12">
    <source>
        <dbReference type="RuleBase" id="RU367119"/>
    </source>
</evidence>
<dbReference type="Gene3D" id="3.40.190.10">
    <property type="entry name" value="Periplasmic binding protein-like II"/>
    <property type="match status" value="2"/>
</dbReference>
<evidence type="ECO:0000313" key="17">
    <source>
        <dbReference type="Proteomes" id="UP001526076"/>
    </source>
</evidence>
<evidence type="ECO:0000256" key="6">
    <source>
        <dbReference type="ARBA" id="ARBA00022475"/>
    </source>
</evidence>
<name>A0AAW5TGD1_STRAP</name>
<protein>
    <recommendedName>
        <fullName evidence="12">Phosphate-binding protein</fullName>
    </recommendedName>
</protein>
<proteinExistence type="inferred from homology"/>
<comment type="caution">
    <text evidence="15">The sequence shown here is derived from an EMBL/GenBank/DDBJ whole genome shotgun (WGS) entry which is preliminary data.</text>
</comment>
<dbReference type="Proteomes" id="UP001526076">
    <property type="component" value="Unassembled WGS sequence"/>
</dbReference>
<comment type="similarity">
    <text evidence="3 12">Belongs to the PstS family.</text>
</comment>
<keyword evidence="17" id="KW-1185">Reference proteome</keyword>
<accession>A0AAW5TGD1</accession>
<dbReference type="GO" id="GO:0006817">
    <property type="term" value="P:phosphate ion transport"/>
    <property type="evidence" value="ECO:0007669"/>
    <property type="project" value="UniProtKB-UniRule"/>
</dbReference>
<keyword evidence="8" id="KW-0732">Signal</keyword>
<gene>
    <name evidence="14" type="ORF">OJ597_03120</name>
    <name evidence="15" type="ORF">OJ930_05500</name>
</gene>
<evidence type="ECO:0000256" key="11">
    <source>
        <dbReference type="ARBA" id="ARBA00023288"/>
    </source>
</evidence>
<sequence>MLWAVTLVICSIGLSACSSWINRGEAITAVGSTALQPLVEAVVDKYTEENPKKIVNVQGGGSGTGLSQVQSGAVDIGNSDLFAEEKSGINAKALVDHQVAVAGTAIIANKGIKINNLTTEQLCKIFTGEYTNWKQVGGQDLEITIINRAVGSGSRAVFDSVIMNGKEAKQAQEQDSNGMVKTIVSQTPGAISYLVFSYVDTSVKSLNLNGYKPTKKNVTTNNWPIWSYEHMYTKGEPNKLAKKLLDYMMTAEVQNNIVGKMGYIPINDMKVTRSLDGTISSK</sequence>
<dbReference type="EMBL" id="JAPAHU010000004">
    <property type="protein sequence ID" value="MCW1041470.1"/>
    <property type="molecule type" value="Genomic_DNA"/>
</dbReference>
<evidence type="ECO:0000256" key="10">
    <source>
        <dbReference type="ARBA" id="ARBA00023139"/>
    </source>
</evidence>
<dbReference type="InterPro" id="IPR011862">
    <property type="entry name" value="Phos-bd"/>
</dbReference>
<dbReference type="AlphaFoldDB" id="A0AAW5TGD1"/>
<dbReference type="CDD" id="cd13653">
    <property type="entry name" value="PBP2_phosphate_like_1"/>
    <property type="match status" value="1"/>
</dbReference>
<dbReference type="Pfam" id="PF12849">
    <property type="entry name" value="PBP_like_2"/>
    <property type="match status" value="1"/>
</dbReference>
<keyword evidence="6 12" id="KW-1003">Cell membrane</keyword>
<comment type="subcellular location">
    <subcellularLocation>
        <location evidence="2 12">Cell membrane</location>
        <topology evidence="2 12">Lipid-anchor</topology>
    </subcellularLocation>
</comment>
<dbReference type="InterPro" id="IPR050811">
    <property type="entry name" value="Phosphate_ABC_transporter"/>
</dbReference>
<dbReference type="PANTHER" id="PTHR30570">
    <property type="entry name" value="PERIPLASMIC PHOSPHATE BINDING COMPONENT OF PHOSPHATE ABC TRANSPORTER"/>
    <property type="match status" value="1"/>
</dbReference>
<evidence type="ECO:0000259" key="13">
    <source>
        <dbReference type="Pfam" id="PF12849"/>
    </source>
</evidence>
<keyword evidence="10 12" id="KW-0564">Palmitate</keyword>
<reference evidence="15 17" key="1">
    <citation type="submission" date="2022-10" db="EMBL/GenBank/DDBJ databases">
        <title>Comparative genomic study of S. anginosus.</title>
        <authorList>
            <person name="Prasad A."/>
            <person name="Ene A."/>
            <person name="Jablonska S."/>
            <person name="Du J."/>
            <person name="Wolfe A.J."/>
            <person name="Putonti C."/>
        </authorList>
    </citation>
    <scope>NUCLEOTIDE SEQUENCE</scope>
    <source>
        <strain evidence="15">UMB6888</strain>
        <strain evidence="14 17">UMB9231</strain>
    </source>
</reference>